<protein>
    <submittedName>
        <fullName evidence="1">Uncharacterized protein</fullName>
    </submittedName>
</protein>
<sequence length="73" mass="8684">KFRYGQNLTEYAWRNRIQRSKTLLELCRWRGIIATSDEKKWDLDQKFNRQSDRILVSSSKGVSLHQKAITNPC</sequence>
<evidence type="ECO:0000313" key="1">
    <source>
        <dbReference type="EMBL" id="CDW19243.1"/>
    </source>
</evidence>
<accession>A0A0K2SZQ6</accession>
<feature type="non-terminal residue" evidence="1">
    <location>
        <position position="1"/>
    </location>
</feature>
<dbReference type="AlphaFoldDB" id="A0A0K2SZQ6"/>
<reference evidence="1" key="1">
    <citation type="submission" date="2014-05" db="EMBL/GenBank/DDBJ databases">
        <authorList>
            <person name="Chronopoulou M."/>
        </authorList>
    </citation>
    <scope>NUCLEOTIDE SEQUENCE</scope>
    <source>
        <tissue evidence="1">Whole organism</tissue>
    </source>
</reference>
<dbReference type="EMBL" id="HACA01001882">
    <property type="protein sequence ID" value="CDW19243.1"/>
    <property type="molecule type" value="Transcribed_RNA"/>
</dbReference>
<dbReference type="EMBL" id="HACA01001881">
    <property type="protein sequence ID" value="CDW19242.1"/>
    <property type="molecule type" value="Transcribed_RNA"/>
</dbReference>
<name>A0A0K2SZQ6_LEPSM</name>
<organism evidence="1">
    <name type="scientific">Lepeophtheirus salmonis</name>
    <name type="common">Salmon louse</name>
    <name type="synonym">Caligus salmonis</name>
    <dbReference type="NCBI Taxonomy" id="72036"/>
    <lineage>
        <taxon>Eukaryota</taxon>
        <taxon>Metazoa</taxon>
        <taxon>Ecdysozoa</taxon>
        <taxon>Arthropoda</taxon>
        <taxon>Crustacea</taxon>
        <taxon>Multicrustacea</taxon>
        <taxon>Hexanauplia</taxon>
        <taxon>Copepoda</taxon>
        <taxon>Siphonostomatoida</taxon>
        <taxon>Caligidae</taxon>
        <taxon>Lepeophtheirus</taxon>
    </lineage>
</organism>
<proteinExistence type="predicted"/>